<dbReference type="CDD" id="cd07433">
    <property type="entry name" value="PHP_PolIIIA_DnaE1"/>
    <property type="match status" value="1"/>
</dbReference>
<dbReference type="InterPro" id="IPR011708">
    <property type="entry name" value="DNA_pol3_alpha_NTPase_dom"/>
</dbReference>
<evidence type="ECO:0000256" key="9">
    <source>
        <dbReference type="ARBA" id="ARBA00049244"/>
    </source>
</evidence>
<dbReference type="Proteomes" id="UP000007472">
    <property type="component" value="Chromosome"/>
</dbReference>
<dbReference type="InterPro" id="IPR029460">
    <property type="entry name" value="DNAPol_HHH"/>
</dbReference>
<dbReference type="Gene3D" id="3.20.20.140">
    <property type="entry name" value="Metal-dependent hydrolases"/>
    <property type="match status" value="1"/>
</dbReference>
<dbReference type="EC" id="2.7.7.7" evidence="2"/>
<dbReference type="NCBIfam" id="TIGR00594">
    <property type="entry name" value="polc"/>
    <property type="match status" value="1"/>
</dbReference>
<dbReference type="InterPro" id="IPR041931">
    <property type="entry name" value="DNA_pol3_alpha_thumb_dom"/>
</dbReference>
<evidence type="ECO:0000313" key="12">
    <source>
        <dbReference type="Proteomes" id="UP000007472"/>
    </source>
</evidence>
<dbReference type="CDD" id="cd04485">
    <property type="entry name" value="DnaE_OBF"/>
    <property type="match status" value="1"/>
</dbReference>
<dbReference type="PANTHER" id="PTHR32294:SF0">
    <property type="entry name" value="DNA POLYMERASE III SUBUNIT ALPHA"/>
    <property type="match status" value="1"/>
</dbReference>
<feature type="domain" description="Polymerase/histidinol phosphatase N-terminal" evidence="10">
    <location>
        <begin position="10"/>
        <end position="77"/>
    </location>
</feature>
<dbReference type="InterPro" id="IPR016195">
    <property type="entry name" value="Pol/histidinol_Pase-like"/>
</dbReference>
<evidence type="ECO:0000256" key="3">
    <source>
        <dbReference type="ARBA" id="ARBA00019114"/>
    </source>
</evidence>
<dbReference type="Pfam" id="PF14579">
    <property type="entry name" value="HHH_6"/>
    <property type="match status" value="1"/>
</dbReference>
<dbReference type="InterPro" id="IPR049821">
    <property type="entry name" value="PolIIIA_DnaE1_PHP"/>
</dbReference>
<dbReference type="AlphaFoldDB" id="A0A654KIM1"/>
<gene>
    <name evidence="11" type="ordered locus">TEQUI_1335</name>
</gene>
<dbReference type="Pfam" id="PF02811">
    <property type="entry name" value="PHP"/>
    <property type="match status" value="1"/>
</dbReference>
<keyword evidence="6 11" id="KW-0548">Nucleotidyltransferase</keyword>
<evidence type="ECO:0000313" key="11">
    <source>
        <dbReference type="EMBL" id="ADU92255.1"/>
    </source>
</evidence>
<reference evidence="11 12" key="1">
    <citation type="journal article" date="2011" name="J. Bacteriol.">
        <title>Genome sequence of Taylorella equigenitalis MCE9, the causative agent of contagious equine metritis.</title>
        <authorList>
            <person name="Hebert L."/>
            <person name="Moumen B."/>
            <person name="Duquesne F."/>
            <person name="Breuil M.F."/>
            <person name="Laugier C."/>
            <person name="Batto J.M."/>
            <person name="Renault P."/>
            <person name="Petry S."/>
        </authorList>
    </citation>
    <scope>NUCLEOTIDE SEQUENCE [LARGE SCALE GENOMIC DNA]</scope>
    <source>
        <strain evidence="11 12">MCE9</strain>
    </source>
</reference>
<evidence type="ECO:0000256" key="2">
    <source>
        <dbReference type="ARBA" id="ARBA00012417"/>
    </source>
</evidence>
<dbReference type="NCBIfam" id="NF004226">
    <property type="entry name" value="PRK05673.1"/>
    <property type="match status" value="1"/>
</dbReference>
<dbReference type="EMBL" id="CP002456">
    <property type="protein sequence ID" value="ADU92255.1"/>
    <property type="molecule type" value="Genomic_DNA"/>
</dbReference>
<dbReference type="Gene3D" id="1.10.10.1600">
    <property type="entry name" value="Bacterial DNA polymerase III alpha subunit, thumb domain"/>
    <property type="match status" value="1"/>
</dbReference>
<evidence type="ECO:0000256" key="7">
    <source>
        <dbReference type="ARBA" id="ARBA00022705"/>
    </source>
</evidence>
<evidence type="ECO:0000256" key="8">
    <source>
        <dbReference type="ARBA" id="ARBA00022932"/>
    </source>
</evidence>
<dbReference type="PANTHER" id="PTHR32294">
    <property type="entry name" value="DNA POLYMERASE III SUBUNIT ALPHA"/>
    <property type="match status" value="1"/>
</dbReference>
<dbReference type="GO" id="GO:0005737">
    <property type="term" value="C:cytoplasm"/>
    <property type="evidence" value="ECO:0007669"/>
    <property type="project" value="UniProtKB-SubCell"/>
</dbReference>
<sequence length="1178" mass="132795">MTTLNPKQFVHLRCHTEFSVFDGTIRIEELISKVQSVGMPAIAISDLANLFGFVKFYKGARKLGIKPIAACDFVLDTQGVSGEAHRIEIIATNNKGYLRLCEIISKVWLENEGLDVARLKKEWLTDTSGLIALSGGIYGDIGQALFNKPIEAPKLLEDWVERFPDGFYIELQRELPDQHGRYSKFGQLSNEYSEMAVQLAAKFGVPVVATHPIQFLESDGFDSHDVRVCIAEGEFLSDPKRKQRFSREQYFYSPEQMCKLFEDIPSAITNTFEIAKRCNITLKLGKPQLPIFPTPEGVSVDEYFAYLAKEGLAKRLEFLFPDEAIRKEKAPIYQARLNKEIEVIESMGFTGYFLIVQDFINWGKNNGVPVGPGRGSGAGSLVAYSLGITGLDPLQYDLLFERFLNPERVSMPDFDVDFCQDNREKVIDYVIDKYGEDSVSQIVTFGTLGARAVVKDVGRVMQVPYAVCDELSKLIPNSPVDPYTLQRALNEIKDIQDLYNNSEGDSSDIKTVVDYSLKIEGLTRNTGTHAGGVLIAPGKLTDFTPLHRLPGSTTAVSQYDKNDIEDVGLVKFDFLGLRNLTILDWTVRYVKEFNEAQKDFDLDRLPLDDKATYKLLSDGNTTAVFQLESDGMKNLLMKLKPSTFEDIVAVLALYRPGPLNSGMVDDFVDRKHGRAKVDYFHKDLESVLKPTYGVIVYQEQVMLISQIIGGYSLGGADILRRAMGKKKLEEMARQREIFQKGAMERGYDPNLATNLFDLMEMFASYGFNKSHSVAYALIAYQTAWLKAYHPAEFMAATMTSDMNDTDKVQIFWEDCIHNGLKLLAPNINTSYYRFEPVKDEQSNLGLPPKTIGYGLGAIKGVGQNVVEEIVKARNEGGDFISLQDLIKRVDRTIVTKRSIEALIKSGAMDVLDKNRALLMAMVDDCYIAANQAEESKDQWDLFADDEGGAIEVSVPEGIEAWTLKEVLDAERESIGFYFSNDLFGVWRSEVRKFIKTPIKNLGSNQGALSIAGVLTNLRINISKNSDKGDNRLIFLTLDDGSETVEVFCPPSIYERYKSRIKKDSLLVVQVQAKFNSYMNKMRYTAECLYDYQTARERWARTFEVDISKDINFDVFKSIFAPYRGAPENNLPGVSVQLNLSHDEDYTCSFRLGDDWSVRLDDALFKKLEQAQLNYKIVY</sequence>
<dbReference type="SUPFAM" id="SSF89550">
    <property type="entry name" value="PHP domain-like"/>
    <property type="match status" value="1"/>
</dbReference>
<evidence type="ECO:0000256" key="5">
    <source>
        <dbReference type="ARBA" id="ARBA00022679"/>
    </source>
</evidence>
<dbReference type="Pfam" id="PF07733">
    <property type="entry name" value="DNA_pol3_alpha"/>
    <property type="match status" value="1"/>
</dbReference>
<dbReference type="InterPro" id="IPR040982">
    <property type="entry name" value="DNA_pol3_finger"/>
</dbReference>
<dbReference type="GO" id="GO:0003887">
    <property type="term" value="F:DNA-directed DNA polymerase activity"/>
    <property type="evidence" value="ECO:0007669"/>
    <property type="project" value="UniProtKB-KW"/>
</dbReference>
<comment type="catalytic activity">
    <reaction evidence="9">
        <text>DNA(n) + a 2'-deoxyribonucleoside 5'-triphosphate = DNA(n+1) + diphosphate</text>
        <dbReference type="Rhea" id="RHEA:22508"/>
        <dbReference type="Rhea" id="RHEA-COMP:17339"/>
        <dbReference type="Rhea" id="RHEA-COMP:17340"/>
        <dbReference type="ChEBI" id="CHEBI:33019"/>
        <dbReference type="ChEBI" id="CHEBI:61560"/>
        <dbReference type="ChEBI" id="CHEBI:173112"/>
        <dbReference type="EC" id="2.7.7.7"/>
    </reaction>
</comment>
<dbReference type="KEGG" id="teq:TEQUI_1335"/>
<keyword evidence="5 11" id="KW-0808">Transferase</keyword>
<dbReference type="GO" id="GO:0006260">
    <property type="term" value="P:DNA replication"/>
    <property type="evidence" value="ECO:0007669"/>
    <property type="project" value="UniProtKB-KW"/>
</dbReference>
<dbReference type="GO" id="GO:0008408">
    <property type="term" value="F:3'-5' exonuclease activity"/>
    <property type="evidence" value="ECO:0007669"/>
    <property type="project" value="InterPro"/>
</dbReference>
<dbReference type="InterPro" id="IPR004805">
    <property type="entry name" value="DnaE2/DnaE/PolC"/>
</dbReference>
<dbReference type="SMART" id="SM00481">
    <property type="entry name" value="POLIIIAc"/>
    <property type="match status" value="1"/>
</dbReference>
<evidence type="ECO:0000256" key="1">
    <source>
        <dbReference type="ARBA" id="ARBA00004496"/>
    </source>
</evidence>
<evidence type="ECO:0000259" key="10">
    <source>
        <dbReference type="SMART" id="SM00481"/>
    </source>
</evidence>
<accession>A0A654KIM1</accession>
<dbReference type="InterPro" id="IPR004013">
    <property type="entry name" value="PHP_dom"/>
</dbReference>
<protein>
    <recommendedName>
        <fullName evidence="3">DNA polymerase III subunit alpha</fullName>
        <ecNumber evidence="2">2.7.7.7</ecNumber>
    </recommendedName>
</protein>
<name>A0A654KIM1_TAYEM</name>
<dbReference type="InterPro" id="IPR003141">
    <property type="entry name" value="Pol/His_phosphatase_N"/>
</dbReference>
<keyword evidence="7" id="KW-0235">DNA replication</keyword>
<organism evidence="11 12">
    <name type="scientific">Taylorella equigenitalis (strain MCE9)</name>
    <dbReference type="NCBI Taxonomy" id="937774"/>
    <lineage>
        <taxon>Bacteria</taxon>
        <taxon>Pseudomonadati</taxon>
        <taxon>Pseudomonadota</taxon>
        <taxon>Betaproteobacteria</taxon>
        <taxon>Burkholderiales</taxon>
        <taxon>Alcaligenaceae</taxon>
        <taxon>Taylorella</taxon>
    </lineage>
</organism>
<dbReference type="Pfam" id="PF17657">
    <property type="entry name" value="DNA_pol3_finger"/>
    <property type="match status" value="1"/>
</dbReference>
<keyword evidence="8" id="KW-0239">DNA-directed DNA polymerase</keyword>
<evidence type="ECO:0000256" key="6">
    <source>
        <dbReference type="ARBA" id="ARBA00022695"/>
    </source>
</evidence>
<evidence type="ECO:0000256" key="4">
    <source>
        <dbReference type="ARBA" id="ARBA00022490"/>
    </source>
</evidence>
<comment type="subcellular location">
    <subcellularLocation>
        <location evidence="1">Cytoplasm</location>
    </subcellularLocation>
</comment>
<proteinExistence type="predicted"/>
<dbReference type="Gene3D" id="1.10.150.870">
    <property type="match status" value="1"/>
</dbReference>
<keyword evidence="4" id="KW-0963">Cytoplasm</keyword>